<feature type="domain" description="AB hydrolase-1" evidence="2">
    <location>
        <begin position="121"/>
        <end position="390"/>
    </location>
</feature>
<name>A0A5M3MLD5_CONPW</name>
<dbReference type="Gene3D" id="3.40.50.1820">
    <property type="entry name" value="alpha/beta hydrolase"/>
    <property type="match status" value="1"/>
</dbReference>
<reference evidence="4" key="1">
    <citation type="journal article" date="2012" name="Science">
        <title>The Paleozoic origin of enzymatic lignin decomposition reconstructed from 31 fungal genomes.</title>
        <authorList>
            <person name="Floudas D."/>
            <person name="Binder M."/>
            <person name="Riley R."/>
            <person name="Barry K."/>
            <person name="Blanchette R.A."/>
            <person name="Henrissat B."/>
            <person name="Martinez A.T."/>
            <person name="Otillar R."/>
            <person name="Spatafora J.W."/>
            <person name="Yadav J.S."/>
            <person name="Aerts A."/>
            <person name="Benoit I."/>
            <person name="Boyd A."/>
            <person name="Carlson A."/>
            <person name="Copeland A."/>
            <person name="Coutinho P.M."/>
            <person name="de Vries R.P."/>
            <person name="Ferreira P."/>
            <person name="Findley K."/>
            <person name="Foster B."/>
            <person name="Gaskell J."/>
            <person name="Glotzer D."/>
            <person name="Gorecki P."/>
            <person name="Heitman J."/>
            <person name="Hesse C."/>
            <person name="Hori C."/>
            <person name="Igarashi K."/>
            <person name="Jurgens J.A."/>
            <person name="Kallen N."/>
            <person name="Kersten P."/>
            <person name="Kohler A."/>
            <person name="Kuees U."/>
            <person name="Kumar T.K.A."/>
            <person name="Kuo A."/>
            <person name="LaButti K."/>
            <person name="Larrondo L.F."/>
            <person name="Lindquist E."/>
            <person name="Ling A."/>
            <person name="Lombard V."/>
            <person name="Lucas S."/>
            <person name="Lundell T."/>
            <person name="Martin R."/>
            <person name="McLaughlin D.J."/>
            <person name="Morgenstern I."/>
            <person name="Morin E."/>
            <person name="Murat C."/>
            <person name="Nagy L.G."/>
            <person name="Nolan M."/>
            <person name="Ohm R.A."/>
            <person name="Patyshakuliyeva A."/>
            <person name="Rokas A."/>
            <person name="Ruiz-Duenas F.J."/>
            <person name="Sabat G."/>
            <person name="Salamov A."/>
            <person name="Samejima M."/>
            <person name="Schmutz J."/>
            <person name="Slot J.C."/>
            <person name="St John F."/>
            <person name="Stenlid J."/>
            <person name="Sun H."/>
            <person name="Sun S."/>
            <person name="Syed K."/>
            <person name="Tsang A."/>
            <person name="Wiebenga A."/>
            <person name="Young D."/>
            <person name="Pisabarro A."/>
            <person name="Eastwood D.C."/>
            <person name="Martin F."/>
            <person name="Cullen D."/>
            <person name="Grigoriev I.V."/>
            <person name="Hibbett D.S."/>
        </authorList>
    </citation>
    <scope>NUCLEOTIDE SEQUENCE [LARGE SCALE GENOMIC DNA]</scope>
    <source>
        <strain evidence="4">RWD-64-598 SS2</strain>
    </source>
</reference>
<dbReference type="OMA" id="ENDFAFC"/>
<dbReference type="Pfam" id="PF12697">
    <property type="entry name" value="Abhydrolase_6"/>
    <property type="match status" value="1"/>
</dbReference>
<keyword evidence="3" id="KW-0378">Hydrolase</keyword>
<evidence type="ECO:0000313" key="3">
    <source>
        <dbReference type="EMBL" id="EIW80039.1"/>
    </source>
</evidence>
<proteinExistence type="predicted"/>
<feature type="chain" id="PRO_5024431829" evidence="1">
    <location>
        <begin position="19"/>
        <end position="410"/>
    </location>
</feature>
<dbReference type="EMBL" id="JH711580">
    <property type="protein sequence ID" value="EIW80039.1"/>
    <property type="molecule type" value="Genomic_DNA"/>
</dbReference>
<gene>
    <name evidence="3" type="ORF">CONPUDRAFT_166650</name>
</gene>
<dbReference type="PANTHER" id="PTHR43689:SF8">
    <property type="entry name" value="ALPHA_BETA-HYDROLASES SUPERFAMILY PROTEIN"/>
    <property type="match status" value="1"/>
</dbReference>
<keyword evidence="1" id="KW-0732">Signal</keyword>
<keyword evidence="4" id="KW-1185">Reference proteome</keyword>
<sequence>MFSSLLGSLALLVPLTFAQSSANTSYAPTDAYRLGPSNAACTLQTYNVTVTSNNTVFTNVNSYANETYLTAVWQTFLATFPYGDNFTEGYTTGYQEVTNTYAIAGTLCTPLSGANTTGVQILLHGIGFDSSYWDFTADGTNTYSYVYSAAAAGHSTFRYDRLGTGLSEKPTDGYNVVQKSTDIAIAAKLAEMLREGGAIVGSPTGGYDKVVMVGHSYGSLTAQGVTVLSPSAVDGALLTGYSANSTAVPLFFAASGFASASVVMPDRYNAAEVSNSYLVTVGAWNNQLLYWYFPYYDSALYNYARAFEQPATQGVLLTLGYNITAAPAFTGAVSVISGAYDFPFCQANCYAVPAGSNFTNTLEGVQALYPAASSFSTYVVPDAGHVWHLQYSGPTAYQEMIQFAERVFAA</sequence>
<accession>A0A5M3MLD5</accession>
<dbReference type="Proteomes" id="UP000053558">
    <property type="component" value="Unassembled WGS sequence"/>
</dbReference>
<dbReference type="AlphaFoldDB" id="A0A5M3MLD5"/>
<dbReference type="PANTHER" id="PTHR43689">
    <property type="entry name" value="HYDROLASE"/>
    <property type="match status" value="1"/>
</dbReference>
<comment type="caution">
    <text evidence="3">The sequence shown here is derived from an EMBL/GenBank/DDBJ whole genome shotgun (WGS) entry which is preliminary data.</text>
</comment>
<organism evidence="3 4">
    <name type="scientific">Coniophora puteana (strain RWD-64-598)</name>
    <name type="common">Brown rot fungus</name>
    <dbReference type="NCBI Taxonomy" id="741705"/>
    <lineage>
        <taxon>Eukaryota</taxon>
        <taxon>Fungi</taxon>
        <taxon>Dikarya</taxon>
        <taxon>Basidiomycota</taxon>
        <taxon>Agaricomycotina</taxon>
        <taxon>Agaricomycetes</taxon>
        <taxon>Agaricomycetidae</taxon>
        <taxon>Boletales</taxon>
        <taxon>Coniophorineae</taxon>
        <taxon>Coniophoraceae</taxon>
        <taxon>Coniophora</taxon>
    </lineage>
</organism>
<dbReference type="OrthoDB" id="1743579at2759"/>
<dbReference type="InterPro" id="IPR000073">
    <property type="entry name" value="AB_hydrolase_1"/>
</dbReference>
<evidence type="ECO:0000313" key="4">
    <source>
        <dbReference type="Proteomes" id="UP000053558"/>
    </source>
</evidence>
<dbReference type="InterPro" id="IPR029058">
    <property type="entry name" value="AB_hydrolase_fold"/>
</dbReference>
<dbReference type="SUPFAM" id="SSF53474">
    <property type="entry name" value="alpha/beta-Hydrolases"/>
    <property type="match status" value="1"/>
</dbReference>
<dbReference type="GeneID" id="19205599"/>
<evidence type="ECO:0000259" key="2">
    <source>
        <dbReference type="Pfam" id="PF12697"/>
    </source>
</evidence>
<dbReference type="GO" id="GO:0016787">
    <property type="term" value="F:hydrolase activity"/>
    <property type="evidence" value="ECO:0007669"/>
    <property type="project" value="UniProtKB-KW"/>
</dbReference>
<dbReference type="KEGG" id="cput:CONPUDRAFT_166650"/>
<dbReference type="RefSeq" id="XP_007770331.1">
    <property type="nucleotide sequence ID" value="XM_007772141.1"/>
</dbReference>
<protein>
    <submittedName>
        <fullName evidence="3">Alpha beta-hydrolase</fullName>
    </submittedName>
</protein>
<feature type="signal peptide" evidence="1">
    <location>
        <begin position="1"/>
        <end position="18"/>
    </location>
</feature>
<evidence type="ECO:0000256" key="1">
    <source>
        <dbReference type="SAM" id="SignalP"/>
    </source>
</evidence>